<evidence type="ECO:0008006" key="4">
    <source>
        <dbReference type="Google" id="ProtNLM"/>
    </source>
</evidence>
<dbReference type="EMBL" id="JAOZFC020000001">
    <property type="protein sequence ID" value="MDF9298769.1"/>
    <property type="molecule type" value="Genomic_DNA"/>
</dbReference>
<evidence type="ECO:0000313" key="2">
    <source>
        <dbReference type="EMBL" id="MDF9298769.1"/>
    </source>
</evidence>
<feature type="transmembrane region" description="Helical" evidence="1">
    <location>
        <begin position="54"/>
        <end position="76"/>
    </location>
</feature>
<reference evidence="2" key="1">
    <citation type="submission" date="2023-03" db="EMBL/GenBank/DDBJ databases">
        <title>Comparative genomics of Weissella fermenti BK2, and weissella type species.</title>
        <authorList>
            <person name="Lee J.K."/>
            <person name="Baek J.H."/>
            <person name="Kim J.M."/>
            <person name="Choi D.G."/>
            <person name="Jeon C.O."/>
        </authorList>
    </citation>
    <scope>NUCLEOTIDE SEQUENCE</scope>
    <source>
        <strain evidence="2">BK2</strain>
    </source>
</reference>
<feature type="transmembrane region" description="Helical" evidence="1">
    <location>
        <begin position="6"/>
        <end position="33"/>
    </location>
</feature>
<accession>A0ABT6D078</accession>
<keyword evidence="1" id="KW-0472">Membrane</keyword>
<gene>
    <name evidence="2" type="ORF">OIT47_000265</name>
</gene>
<evidence type="ECO:0000313" key="3">
    <source>
        <dbReference type="Proteomes" id="UP001146336"/>
    </source>
</evidence>
<keyword evidence="1" id="KW-0812">Transmembrane</keyword>
<proteinExistence type="predicted"/>
<comment type="caution">
    <text evidence="2">The sequence shown here is derived from an EMBL/GenBank/DDBJ whole genome shotgun (WGS) entry which is preliminary data.</text>
</comment>
<protein>
    <recommendedName>
        <fullName evidence="4">AI-2E family transporter</fullName>
    </recommendedName>
</protein>
<dbReference type="Proteomes" id="UP001146336">
    <property type="component" value="Unassembled WGS sequence"/>
</dbReference>
<dbReference type="RefSeq" id="WP_199405005.1">
    <property type="nucleotide sequence ID" value="NZ_JAOZFC020000001.1"/>
</dbReference>
<evidence type="ECO:0000256" key="1">
    <source>
        <dbReference type="SAM" id="Phobius"/>
    </source>
</evidence>
<keyword evidence="3" id="KW-1185">Reference proteome</keyword>
<organism evidence="2 3">
    <name type="scientific">Weissella fermenti</name>
    <dbReference type="NCBI Taxonomy" id="2987699"/>
    <lineage>
        <taxon>Bacteria</taxon>
        <taxon>Bacillati</taxon>
        <taxon>Bacillota</taxon>
        <taxon>Bacilli</taxon>
        <taxon>Lactobacillales</taxon>
        <taxon>Lactobacillaceae</taxon>
        <taxon>Weissella</taxon>
    </lineage>
</organism>
<name>A0ABT6D078_9LACO</name>
<keyword evidence="1" id="KW-1133">Transmembrane helix</keyword>
<sequence>MAFLIIMAVIIFFSWRFIAAAVGGAIAFSIFVIRHIHFILPLLLFSWVWYRFGLLVAVLITLLIIIAGYFAIINIIEAHTNNDAPYSLIIQTKEQNKLIPALKATKPQDN</sequence>